<evidence type="ECO:0000313" key="2">
    <source>
        <dbReference type="Proteomes" id="UP001501009"/>
    </source>
</evidence>
<sequence length="82" mass="9266">MTPEQWARLRLRAATDPRLTAASAVRLLDDPVDHIRNTVVRHPDLPAQVLTRLLRDPDTARTAAGHPALPEEVLRWMAERLS</sequence>
<gene>
    <name evidence="1" type="ORF">GCM10022403_021930</name>
</gene>
<evidence type="ECO:0000313" key="1">
    <source>
        <dbReference type="EMBL" id="GAA3786812.1"/>
    </source>
</evidence>
<dbReference type="InterPro" id="IPR004830">
    <property type="entry name" value="LRR_variant"/>
</dbReference>
<dbReference type="Pfam" id="PF01816">
    <property type="entry name" value="LRV"/>
    <property type="match status" value="1"/>
</dbReference>
<reference evidence="2" key="1">
    <citation type="journal article" date="2019" name="Int. J. Syst. Evol. Microbiol.">
        <title>The Global Catalogue of Microorganisms (GCM) 10K type strain sequencing project: providing services to taxonomists for standard genome sequencing and annotation.</title>
        <authorList>
            <consortium name="The Broad Institute Genomics Platform"/>
            <consortium name="The Broad Institute Genome Sequencing Center for Infectious Disease"/>
            <person name="Wu L."/>
            <person name="Ma J."/>
        </authorList>
    </citation>
    <scope>NUCLEOTIDE SEQUENCE [LARGE SCALE GENOMIC DNA]</scope>
    <source>
        <strain evidence="2">JCM 17138</strain>
    </source>
</reference>
<protein>
    <recommendedName>
        <fullName evidence="3">Leucine rich repeat variant</fullName>
    </recommendedName>
</protein>
<evidence type="ECO:0008006" key="3">
    <source>
        <dbReference type="Google" id="ProtNLM"/>
    </source>
</evidence>
<accession>A0ABP7H9U4</accession>
<organism evidence="1 2">
    <name type="scientific">Streptomyces coacervatus</name>
    <dbReference type="NCBI Taxonomy" id="647381"/>
    <lineage>
        <taxon>Bacteria</taxon>
        <taxon>Bacillati</taxon>
        <taxon>Actinomycetota</taxon>
        <taxon>Actinomycetes</taxon>
        <taxon>Kitasatosporales</taxon>
        <taxon>Streptomycetaceae</taxon>
        <taxon>Streptomyces</taxon>
    </lineage>
</organism>
<proteinExistence type="predicted"/>
<dbReference type="Gene3D" id="1.25.10.10">
    <property type="entry name" value="Leucine-rich Repeat Variant"/>
    <property type="match status" value="1"/>
</dbReference>
<dbReference type="Proteomes" id="UP001501009">
    <property type="component" value="Unassembled WGS sequence"/>
</dbReference>
<dbReference type="EMBL" id="BAABDE010000008">
    <property type="protein sequence ID" value="GAA3786812.1"/>
    <property type="molecule type" value="Genomic_DNA"/>
</dbReference>
<name>A0ABP7H9U4_9ACTN</name>
<dbReference type="RefSeq" id="WP_275773918.1">
    <property type="nucleotide sequence ID" value="NZ_BAABDE010000008.1"/>
</dbReference>
<dbReference type="InterPro" id="IPR011989">
    <property type="entry name" value="ARM-like"/>
</dbReference>
<comment type="caution">
    <text evidence="1">The sequence shown here is derived from an EMBL/GenBank/DDBJ whole genome shotgun (WGS) entry which is preliminary data.</text>
</comment>
<keyword evidence="2" id="KW-1185">Reference proteome</keyword>